<dbReference type="Gene3D" id="3.90.1570.10">
    <property type="entry name" value="tt1808, chain A"/>
    <property type="match status" value="1"/>
</dbReference>
<dbReference type="AlphaFoldDB" id="A0A1Q8QRF0"/>
<dbReference type="CDD" id="cd06260">
    <property type="entry name" value="DUF820-like"/>
    <property type="match status" value="1"/>
</dbReference>
<comment type="caution">
    <text evidence="2">The sequence shown here is derived from an EMBL/GenBank/DDBJ whole genome shotgun (WGS) entry which is preliminary data.</text>
</comment>
<evidence type="ECO:0000313" key="2">
    <source>
        <dbReference type="EMBL" id="OLN29828.1"/>
    </source>
</evidence>
<dbReference type="InterPro" id="IPR012296">
    <property type="entry name" value="Nuclease_put_TT1808"/>
</dbReference>
<feature type="domain" description="Putative restriction endonuclease" evidence="1">
    <location>
        <begin position="7"/>
        <end position="72"/>
    </location>
</feature>
<dbReference type="STRING" id="1888891.DSOL_3359"/>
<keyword evidence="3" id="KW-1185">Reference proteome</keyword>
<dbReference type="Proteomes" id="UP000186102">
    <property type="component" value="Unassembled WGS sequence"/>
</dbReference>
<dbReference type="SUPFAM" id="SSF52980">
    <property type="entry name" value="Restriction endonuclease-like"/>
    <property type="match status" value="1"/>
</dbReference>
<organism evidence="2 3">
    <name type="scientific">Desulfosporosinus metallidurans</name>
    <dbReference type="NCBI Taxonomy" id="1888891"/>
    <lineage>
        <taxon>Bacteria</taxon>
        <taxon>Bacillati</taxon>
        <taxon>Bacillota</taxon>
        <taxon>Clostridia</taxon>
        <taxon>Eubacteriales</taxon>
        <taxon>Desulfitobacteriaceae</taxon>
        <taxon>Desulfosporosinus</taxon>
    </lineage>
</organism>
<sequence length="79" mass="9144">MKYFPPPQTKKDFGVKLRLYESVGVSEYWLVHPNDQTILVFSLKEGTYGTPTIYKAPDDVPVQLFPEFFIPLAEVFLVF</sequence>
<evidence type="ECO:0000313" key="3">
    <source>
        <dbReference type="Proteomes" id="UP000186102"/>
    </source>
</evidence>
<accession>A0A1Q8QRF0</accession>
<gene>
    <name evidence="2" type="ORF">DSOL_3359</name>
</gene>
<evidence type="ECO:0000259" key="1">
    <source>
        <dbReference type="Pfam" id="PF05685"/>
    </source>
</evidence>
<dbReference type="InterPro" id="IPR011335">
    <property type="entry name" value="Restrct_endonuc-II-like"/>
</dbReference>
<reference evidence="2 3" key="1">
    <citation type="submission" date="2016-09" db="EMBL/GenBank/DDBJ databases">
        <title>Complete genome of Desulfosporosinus sp. OL.</title>
        <authorList>
            <person name="Mardanov A."/>
            <person name="Beletsky A."/>
            <person name="Panova A."/>
            <person name="Karnachuk O."/>
            <person name="Ravin N."/>
        </authorList>
    </citation>
    <scope>NUCLEOTIDE SEQUENCE [LARGE SCALE GENOMIC DNA]</scope>
    <source>
        <strain evidence="2 3">OL</strain>
    </source>
</reference>
<dbReference type="EMBL" id="MLBF01000029">
    <property type="protein sequence ID" value="OLN29828.1"/>
    <property type="molecule type" value="Genomic_DNA"/>
</dbReference>
<name>A0A1Q8QRF0_9FIRM</name>
<dbReference type="InterPro" id="IPR008538">
    <property type="entry name" value="Uma2"/>
</dbReference>
<protein>
    <recommendedName>
        <fullName evidence="1">Putative restriction endonuclease domain-containing protein</fullName>
    </recommendedName>
</protein>
<proteinExistence type="predicted"/>
<dbReference type="Pfam" id="PF05685">
    <property type="entry name" value="Uma2"/>
    <property type="match status" value="1"/>
</dbReference>